<feature type="repeat" description="PPR" evidence="3">
    <location>
        <begin position="241"/>
        <end position="275"/>
    </location>
</feature>
<dbReference type="NCBIfam" id="TIGR00756">
    <property type="entry name" value="PPR"/>
    <property type="match status" value="3"/>
</dbReference>
<evidence type="ECO:0000313" key="7">
    <source>
        <dbReference type="Proteomes" id="UP000743370"/>
    </source>
</evidence>
<dbReference type="Pfam" id="PF12854">
    <property type="entry name" value="PPR_1"/>
    <property type="match status" value="1"/>
</dbReference>
<dbReference type="OMA" id="PWEATIR"/>
<evidence type="ECO:0000313" key="4">
    <source>
        <dbReference type="EMBL" id="KAG2401384.1"/>
    </source>
</evidence>
<dbReference type="Pfam" id="PF13041">
    <property type="entry name" value="PPR_2"/>
    <property type="match status" value="2"/>
</dbReference>
<dbReference type="EMBL" id="JABFOF010000003">
    <property type="protein sequence ID" value="KAG2401384.1"/>
    <property type="molecule type" value="Genomic_DNA"/>
</dbReference>
<evidence type="ECO:0000256" key="2">
    <source>
        <dbReference type="ARBA" id="ARBA00022737"/>
    </source>
</evidence>
<dbReference type="Gene3D" id="1.25.40.10">
    <property type="entry name" value="Tetratricopeptide repeat domain"/>
    <property type="match status" value="2"/>
</dbReference>
<dbReference type="PANTHER" id="PTHR47941">
    <property type="entry name" value="PENTATRICOPEPTIDE REPEAT-CONTAINING PROTEIN 3, MITOCHONDRIAL"/>
    <property type="match status" value="1"/>
</dbReference>
<gene>
    <name evidence="4" type="ORF">HKW66_Vig0195800</name>
    <name evidence="5" type="ORF">LR48_Vigan02g233300</name>
</gene>
<reference evidence="6" key="1">
    <citation type="journal article" date="2015" name="Proc. Natl. Acad. Sci. U.S.A.">
        <title>Genome sequencing of adzuki bean (Vigna angularis) provides insight into high starch and low fat accumulation and domestication.</title>
        <authorList>
            <person name="Yang K."/>
            <person name="Tian Z."/>
            <person name="Chen C."/>
            <person name="Luo L."/>
            <person name="Zhao B."/>
            <person name="Wang Z."/>
            <person name="Yu L."/>
            <person name="Li Y."/>
            <person name="Sun Y."/>
            <person name="Li W."/>
            <person name="Chen Y."/>
            <person name="Li Y."/>
            <person name="Zhang Y."/>
            <person name="Ai D."/>
            <person name="Zhao J."/>
            <person name="Shang C."/>
            <person name="Ma Y."/>
            <person name="Wu B."/>
            <person name="Wang M."/>
            <person name="Gao L."/>
            <person name="Sun D."/>
            <person name="Zhang P."/>
            <person name="Guo F."/>
            <person name="Wang W."/>
            <person name="Li Y."/>
            <person name="Wang J."/>
            <person name="Varshney R.K."/>
            <person name="Wang J."/>
            <person name="Ling H.Q."/>
            <person name="Wan P."/>
        </authorList>
    </citation>
    <scope>NUCLEOTIDE SEQUENCE</scope>
    <source>
        <strain evidence="6">cv. Jingnong 6</strain>
    </source>
</reference>
<dbReference type="Proteomes" id="UP000743370">
    <property type="component" value="Unassembled WGS sequence"/>
</dbReference>
<dbReference type="AlphaFoldDB" id="A0A0L9U018"/>
<name>A0A0L9U018_PHAAN</name>
<dbReference type="KEGG" id="var:108325273"/>
<evidence type="ECO:0000256" key="1">
    <source>
        <dbReference type="ARBA" id="ARBA00007626"/>
    </source>
</evidence>
<dbReference type="PROSITE" id="PS51375">
    <property type="entry name" value="PPR"/>
    <property type="match status" value="3"/>
</dbReference>
<feature type="repeat" description="PPR" evidence="3">
    <location>
        <begin position="101"/>
        <end position="135"/>
    </location>
</feature>
<dbReference type="EMBL" id="CM003372">
    <property type="protein sequence ID" value="KOM36183.1"/>
    <property type="molecule type" value="Genomic_DNA"/>
</dbReference>
<sequence>MSLSPTKLSFCLSYSVSKFSPFLSIPSSFSSFHLHYHSQSPSLDHDNVHDVVSQFHRMFHMRPVPPIYQFGQILGSLARGKHYSTTISLFKQMEFKDIQINLVILNIVMNCFCHLGQMPFSFSVFAKILKLGYHPDVITLSTLMKGLRLNSEVEKALTFHDKAVAQRFRFDEITYGILINGLCKVRETEAAVKLLRLIEGGLCKSDVVMYSTVIASLFKDKLAKQTYDLIIKMISNNIMPNVFIYSIMMNALCKEGKLKEAKTVLGVMVKAFVKPDIVTFSILMDGYSLLIEVKSAKHIFNVMTQIGVTHKFTVTIS</sequence>
<proteinExistence type="inferred from homology"/>
<reference evidence="5" key="2">
    <citation type="submission" date="2015-02" db="EMBL/GenBank/DDBJ databases">
        <authorList>
            <person name="Chooi Y.-H."/>
        </authorList>
    </citation>
    <scope>NUCLEOTIDE SEQUENCE</scope>
    <source>
        <tissue evidence="5">Seedling</tissue>
    </source>
</reference>
<protein>
    <recommendedName>
        <fullName evidence="8">Pentacotripeptide-repeat region of PRORP domain-containing protein</fullName>
    </recommendedName>
</protein>
<evidence type="ECO:0000313" key="5">
    <source>
        <dbReference type="EMBL" id="KOM36183.1"/>
    </source>
</evidence>
<comment type="similarity">
    <text evidence="1">Belongs to the PPR family. P subfamily.</text>
</comment>
<feature type="repeat" description="PPR" evidence="3">
    <location>
        <begin position="171"/>
        <end position="205"/>
    </location>
</feature>
<dbReference type="OrthoDB" id="1934535at2759"/>
<evidence type="ECO:0000313" key="6">
    <source>
        <dbReference type="Proteomes" id="UP000053144"/>
    </source>
</evidence>
<reference evidence="4 7" key="3">
    <citation type="submission" date="2020-05" db="EMBL/GenBank/DDBJ databases">
        <title>Vigna angularis (adzuki bean) Var. LongXiaoDou No. 4 denovo assembly.</title>
        <authorList>
            <person name="Xiang H."/>
        </authorList>
    </citation>
    <scope>NUCLEOTIDE SEQUENCE [LARGE SCALE GENOMIC DNA]</scope>
    <source>
        <tissue evidence="4">Leaf</tissue>
    </source>
</reference>
<dbReference type="InterPro" id="IPR011990">
    <property type="entry name" value="TPR-like_helical_dom_sf"/>
</dbReference>
<dbReference type="InterPro" id="IPR002885">
    <property type="entry name" value="PPR_rpt"/>
</dbReference>
<evidence type="ECO:0008006" key="8">
    <source>
        <dbReference type="Google" id="ProtNLM"/>
    </source>
</evidence>
<evidence type="ECO:0000256" key="3">
    <source>
        <dbReference type="PROSITE-ProRule" id="PRU00708"/>
    </source>
</evidence>
<dbReference type="Gramene" id="KOM36183">
    <property type="protein sequence ID" value="KOM36183"/>
    <property type="gene ID" value="LR48_Vigan02g233300"/>
</dbReference>
<organism evidence="5 6">
    <name type="scientific">Phaseolus angularis</name>
    <name type="common">Azuki bean</name>
    <name type="synonym">Vigna angularis</name>
    <dbReference type="NCBI Taxonomy" id="3914"/>
    <lineage>
        <taxon>Eukaryota</taxon>
        <taxon>Viridiplantae</taxon>
        <taxon>Streptophyta</taxon>
        <taxon>Embryophyta</taxon>
        <taxon>Tracheophyta</taxon>
        <taxon>Spermatophyta</taxon>
        <taxon>Magnoliopsida</taxon>
        <taxon>eudicotyledons</taxon>
        <taxon>Gunneridae</taxon>
        <taxon>Pentapetalae</taxon>
        <taxon>rosids</taxon>
        <taxon>fabids</taxon>
        <taxon>Fabales</taxon>
        <taxon>Fabaceae</taxon>
        <taxon>Papilionoideae</taxon>
        <taxon>50 kb inversion clade</taxon>
        <taxon>NPAAA clade</taxon>
        <taxon>indigoferoid/millettioid clade</taxon>
        <taxon>Phaseoleae</taxon>
        <taxon>Vigna</taxon>
    </lineage>
</organism>
<accession>A0A0L9U018</accession>
<dbReference type="Proteomes" id="UP000053144">
    <property type="component" value="Chromosome 2"/>
</dbReference>
<dbReference type="Pfam" id="PF01535">
    <property type="entry name" value="PPR"/>
    <property type="match status" value="1"/>
</dbReference>
<keyword evidence="2" id="KW-0677">Repeat</keyword>